<comment type="caution">
    <text evidence="2">The sequence shown here is derived from an EMBL/GenBank/DDBJ whole genome shotgun (WGS) entry which is preliminary data.</text>
</comment>
<feature type="region of interest" description="Disordered" evidence="1">
    <location>
        <begin position="1"/>
        <end position="59"/>
    </location>
</feature>
<organism evidence="2 3">
    <name type="scientific">Devosia limi DSM 17137</name>
    <dbReference type="NCBI Taxonomy" id="1121477"/>
    <lineage>
        <taxon>Bacteria</taxon>
        <taxon>Pseudomonadati</taxon>
        <taxon>Pseudomonadota</taxon>
        <taxon>Alphaproteobacteria</taxon>
        <taxon>Hyphomicrobiales</taxon>
        <taxon>Devosiaceae</taxon>
        <taxon>Devosia</taxon>
    </lineage>
</organism>
<keyword evidence="3" id="KW-1185">Reference proteome</keyword>
<sequence>MSDFRPAIIRRQPADITAPSRNHGAARGPDPRATRRACRGESDPRVRPVGSPVMGTCSV</sequence>
<proteinExistence type="predicted"/>
<dbReference type="PATRIC" id="fig|1121477.3.peg.2667"/>
<gene>
    <name evidence="2" type="ORF">VW29_07875</name>
</gene>
<dbReference type="EMBL" id="LAJF01000061">
    <property type="protein sequence ID" value="KKB85110.1"/>
    <property type="molecule type" value="Genomic_DNA"/>
</dbReference>
<name>A0A0F5LRX1_9HYPH</name>
<protein>
    <submittedName>
        <fullName evidence="2">Uncharacterized protein</fullName>
    </submittedName>
</protein>
<reference evidence="2 3" key="1">
    <citation type="submission" date="2015-03" db="EMBL/GenBank/DDBJ databases">
        <authorList>
            <person name="Hassan Y.I."/>
            <person name="Lepp D."/>
            <person name="Zhou T."/>
        </authorList>
    </citation>
    <scope>NUCLEOTIDE SEQUENCE [LARGE SCALE GENOMIC DNA]</scope>
    <source>
        <strain evidence="2 3">DSM 17137</strain>
    </source>
</reference>
<feature type="compositionally biased region" description="Basic and acidic residues" evidence="1">
    <location>
        <begin position="29"/>
        <end position="46"/>
    </location>
</feature>
<dbReference type="Proteomes" id="UP000033608">
    <property type="component" value="Unassembled WGS sequence"/>
</dbReference>
<accession>A0A0F5LRX1</accession>
<dbReference type="AlphaFoldDB" id="A0A0F5LRX1"/>
<evidence type="ECO:0000313" key="2">
    <source>
        <dbReference type="EMBL" id="KKB85110.1"/>
    </source>
</evidence>
<evidence type="ECO:0000313" key="3">
    <source>
        <dbReference type="Proteomes" id="UP000033608"/>
    </source>
</evidence>
<evidence type="ECO:0000256" key="1">
    <source>
        <dbReference type="SAM" id="MobiDB-lite"/>
    </source>
</evidence>